<dbReference type="SUPFAM" id="SSF82866">
    <property type="entry name" value="Multidrug efflux transporter AcrB transmembrane domain"/>
    <property type="match status" value="2"/>
</dbReference>
<dbReference type="EMBL" id="UINC01000444">
    <property type="protein sequence ID" value="SUZ55406.1"/>
    <property type="molecule type" value="Genomic_DNA"/>
</dbReference>
<gene>
    <name evidence="8" type="ORF">METZ01_LOCUS8260</name>
</gene>
<feature type="transmembrane region" description="Helical" evidence="6">
    <location>
        <begin position="384"/>
        <end position="406"/>
    </location>
</feature>
<keyword evidence="4 6" id="KW-1133">Transmembrane helix</keyword>
<dbReference type="Gene3D" id="1.20.1640.10">
    <property type="entry name" value="Multidrug efflux transporter AcrB transmembrane domain"/>
    <property type="match status" value="2"/>
</dbReference>
<feature type="transmembrane region" description="Helical" evidence="6">
    <location>
        <begin position="695"/>
        <end position="715"/>
    </location>
</feature>
<feature type="transmembrane region" description="Helical" evidence="6">
    <location>
        <begin position="285"/>
        <end position="305"/>
    </location>
</feature>
<dbReference type="PRINTS" id="PR00702">
    <property type="entry name" value="ACRIFLAVINRP"/>
</dbReference>
<dbReference type="PROSITE" id="PS50156">
    <property type="entry name" value="SSD"/>
    <property type="match status" value="1"/>
</dbReference>
<feature type="transmembrane region" description="Helical" evidence="6">
    <location>
        <begin position="721"/>
        <end position="742"/>
    </location>
</feature>
<dbReference type="InterPro" id="IPR050545">
    <property type="entry name" value="Mycobact_MmpL"/>
</dbReference>
<dbReference type="InterPro" id="IPR004869">
    <property type="entry name" value="MMPL_dom"/>
</dbReference>
<sequence>MLSTLAKRYSDLVFGNPTIVISFLLLLVVFFAWHAQNFRLDASADSLLLADDPDLEFSRQINTRYGVRDSVLVAYTPEGDLFARDELSRLDELRNDLLAIVRVEAVDSILNVPLFGDTPLTAISEDYLTIMDEEQDLALAREEIINSPVYRNALVSPDGDTASLLVSFSIDETLQTLVNRRTELRNLARREEISADDALELSEVEADFDEYSVVAADRQHQIIETIRDTLDNYRDGAQIYLGGAPMIADDLVTFVRGDLSTFSLAVVALIIFALGLIFRKVRWVAIPLGCCAVAGIIMVGILGLMDWRVTVVSSNFISLLLIITISLTVHLMVRYRELRATRHFSNHDKLLRHAVLSMFRPCLYTALTTAVAFGSLVVSGILPIITFGWMMMMGVATALIVAFTLFPSVMKSLKVDDTQLSGGLRLNLTAALANITDALKGRVLIIYILVLVFSLVGLTRLRVENSFIDYFRQSTEIYQGMSLFDDKLGGTLSFDVVVDLPDIEDGFDGGFEDDFGGFDDGFEDFSDDPTDNNAYWFTAPKMDQVKAVHEFLDADPQTGKVLSFGAVIQLAEKLNANQPIDGLLWALLYSRIPETLKETVLNPFVSIEENQLRYNVRVIESAEDLNRNELLRRIEAGVEEEFGLEDEQVRLTGILVMYDNVLQSLFRSQILTLGVVMFAIMLMFLTLFRSLTIAVICIIPNAIAAAFVLGIMGWLNIPLDIMTITIAAVSVGIGVDNTIHYMHRFRREYSRFGNYRETMFFCHNSIGRAMYFTSMTIVAGFSILALSNFIPTIVFGLLTSLAMVVALIGSLTLLPQLLITFKPLGPEILETRLPHAG</sequence>
<dbReference type="AlphaFoldDB" id="A0A381NLD3"/>
<keyword evidence="5 6" id="KW-0472">Membrane</keyword>
<evidence type="ECO:0000256" key="1">
    <source>
        <dbReference type="ARBA" id="ARBA00004651"/>
    </source>
</evidence>
<feature type="transmembrane region" description="Helical" evidence="6">
    <location>
        <begin position="12"/>
        <end position="33"/>
    </location>
</feature>
<feature type="transmembrane region" description="Helical" evidence="6">
    <location>
        <begin position="793"/>
        <end position="814"/>
    </location>
</feature>
<dbReference type="PANTHER" id="PTHR33406:SF12">
    <property type="entry name" value="BLR2997 PROTEIN"/>
    <property type="match status" value="1"/>
</dbReference>
<dbReference type="GO" id="GO:0022857">
    <property type="term" value="F:transmembrane transporter activity"/>
    <property type="evidence" value="ECO:0007669"/>
    <property type="project" value="InterPro"/>
</dbReference>
<evidence type="ECO:0000256" key="3">
    <source>
        <dbReference type="ARBA" id="ARBA00022692"/>
    </source>
</evidence>
<evidence type="ECO:0000313" key="8">
    <source>
        <dbReference type="EMBL" id="SUZ55406.1"/>
    </source>
</evidence>
<feature type="transmembrane region" description="Helical" evidence="6">
    <location>
        <begin position="769"/>
        <end position="787"/>
    </location>
</feature>
<proteinExistence type="predicted"/>
<reference evidence="8" key="1">
    <citation type="submission" date="2018-05" db="EMBL/GenBank/DDBJ databases">
        <authorList>
            <person name="Lanie J.A."/>
            <person name="Ng W.-L."/>
            <person name="Kazmierczak K.M."/>
            <person name="Andrzejewski T.M."/>
            <person name="Davidsen T.M."/>
            <person name="Wayne K.J."/>
            <person name="Tettelin H."/>
            <person name="Glass J.I."/>
            <person name="Rusch D."/>
            <person name="Podicherti R."/>
            <person name="Tsui H.-C.T."/>
            <person name="Winkler M.E."/>
        </authorList>
    </citation>
    <scope>NUCLEOTIDE SEQUENCE</scope>
</reference>
<protein>
    <recommendedName>
        <fullName evidence="7">SSD domain-containing protein</fullName>
    </recommendedName>
</protein>
<feature type="transmembrane region" description="Helical" evidence="6">
    <location>
        <begin position="670"/>
        <end position="688"/>
    </location>
</feature>
<feature type="transmembrane region" description="Helical" evidence="6">
    <location>
        <begin position="259"/>
        <end position="278"/>
    </location>
</feature>
<organism evidence="8">
    <name type="scientific">marine metagenome</name>
    <dbReference type="NCBI Taxonomy" id="408172"/>
    <lineage>
        <taxon>unclassified sequences</taxon>
        <taxon>metagenomes</taxon>
        <taxon>ecological metagenomes</taxon>
    </lineage>
</organism>
<comment type="subcellular location">
    <subcellularLocation>
        <location evidence="1">Cell membrane</location>
        <topology evidence="1">Multi-pass membrane protein</topology>
    </subcellularLocation>
</comment>
<evidence type="ECO:0000256" key="5">
    <source>
        <dbReference type="ARBA" id="ARBA00023136"/>
    </source>
</evidence>
<dbReference type="InterPro" id="IPR001036">
    <property type="entry name" value="Acrflvin-R"/>
</dbReference>
<feature type="transmembrane region" description="Helical" evidence="6">
    <location>
        <begin position="354"/>
        <end position="378"/>
    </location>
</feature>
<evidence type="ECO:0000256" key="2">
    <source>
        <dbReference type="ARBA" id="ARBA00022475"/>
    </source>
</evidence>
<feature type="domain" description="SSD" evidence="7">
    <location>
        <begin position="693"/>
        <end position="820"/>
    </location>
</feature>
<feature type="transmembrane region" description="Helical" evidence="6">
    <location>
        <begin position="444"/>
        <end position="463"/>
    </location>
</feature>
<keyword evidence="2" id="KW-1003">Cell membrane</keyword>
<evidence type="ECO:0000256" key="6">
    <source>
        <dbReference type="SAM" id="Phobius"/>
    </source>
</evidence>
<keyword evidence="3 6" id="KW-0812">Transmembrane</keyword>
<evidence type="ECO:0000259" key="7">
    <source>
        <dbReference type="PROSITE" id="PS50156"/>
    </source>
</evidence>
<evidence type="ECO:0000256" key="4">
    <source>
        <dbReference type="ARBA" id="ARBA00022989"/>
    </source>
</evidence>
<dbReference type="InterPro" id="IPR000731">
    <property type="entry name" value="SSD"/>
</dbReference>
<accession>A0A381NLD3</accession>
<dbReference type="GO" id="GO:0005886">
    <property type="term" value="C:plasma membrane"/>
    <property type="evidence" value="ECO:0007669"/>
    <property type="project" value="UniProtKB-SubCell"/>
</dbReference>
<dbReference type="Pfam" id="PF03176">
    <property type="entry name" value="MMPL"/>
    <property type="match status" value="2"/>
</dbReference>
<dbReference type="PANTHER" id="PTHR33406">
    <property type="entry name" value="MEMBRANE PROTEIN MJ1562-RELATED"/>
    <property type="match status" value="1"/>
</dbReference>
<feature type="transmembrane region" description="Helical" evidence="6">
    <location>
        <begin position="311"/>
        <end position="333"/>
    </location>
</feature>
<name>A0A381NLD3_9ZZZZ</name>